<keyword evidence="4" id="KW-1185">Reference proteome</keyword>
<feature type="region of interest" description="Disordered" evidence="1">
    <location>
        <begin position="291"/>
        <end position="331"/>
    </location>
</feature>
<feature type="compositionally biased region" description="Polar residues" evidence="1">
    <location>
        <begin position="29"/>
        <end position="40"/>
    </location>
</feature>
<dbReference type="PANTHER" id="PTHR38422">
    <property type="entry name" value="SOMETHING ABOUT SILENCING PROTEIN 4"/>
    <property type="match status" value="1"/>
</dbReference>
<dbReference type="AlphaFoldDB" id="A0A367L0L7"/>
<evidence type="ECO:0000259" key="2">
    <source>
        <dbReference type="Pfam" id="PF15460"/>
    </source>
</evidence>
<feature type="compositionally biased region" description="Basic and acidic residues" evidence="1">
    <location>
        <begin position="1"/>
        <end position="15"/>
    </location>
</feature>
<dbReference type="GO" id="GO:0004402">
    <property type="term" value="F:histone acetyltransferase activity"/>
    <property type="evidence" value="ECO:0007669"/>
    <property type="project" value="TreeGrafter"/>
</dbReference>
<evidence type="ECO:0000313" key="4">
    <source>
        <dbReference type="Proteomes" id="UP000253664"/>
    </source>
</evidence>
<feature type="compositionally biased region" description="Pro residues" evidence="1">
    <location>
        <begin position="308"/>
        <end position="327"/>
    </location>
</feature>
<proteinExistence type="predicted"/>
<sequence length="397" mass="44986">MAKPTADSHKGRPLSDDDDEDEKPRAKVRTSSQGRTLRSQEATRFKSELSAYFVDYDEVIGNEPKEQHLLNLETSVVVVDSAAREAQPHDDDDDDDDDDDYPVRDYSDALYTDIHDAQRIDFSFLESQQQTIDDPLPNTIYEPIHRRAQRVERSIRNTEKGRAQHEKGQIIRLLDGLQGHDWLRVMGVSGITETKKRAFEPAREHFIHGCQAILDKFRNWSEAEKKRKQKRTTGGKKRKSTADTPSAVRDSSSSSSSSSSPPSLAAEEDVVDGISDAPSSSPAEQLRQEAIMARSQRPVSTASSRRAPSPPPPPPPPPLVPDKPPSPRLFTSFFSKSYEREAAVSRNRRKGRKVLAWGHPIPDMAEVHFMLPEEYRDEDTLKVRARRKRRDNRSKRS</sequence>
<dbReference type="Pfam" id="PF15460">
    <property type="entry name" value="SAS4"/>
    <property type="match status" value="1"/>
</dbReference>
<dbReference type="OrthoDB" id="1938992at2759"/>
<protein>
    <recommendedName>
        <fullName evidence="2">Something about silencing protein 4 domain-containing protein</fullName>
    </recommendedName>
</protein>
<feature type="compositionally biased region" description="Low complexity" evidence="1">
    <location>
        <begin position="251"/>
        <end position="263"/>
    </location>
</feature>
<comment type="caution">
    <text evidence="3">The sequence shown here is derived from an EMBL/GenBank/DDBJ whole genome shotgun (WGS) entry which is preliminary data.</text>
</comment>
<dbReference type="EMBL" id="LKCN02000022">
    <property type="protein sequence ID" value="RCI07947.1"/>
    <property type="molecule type" value="Genomic_DNA"/>
</dbReference>
<dbReference type="InterPro" id="IPR038988">
    <property type="entry name" value="Sas4"/>
</dbReference>
<accession>A0A367L0L7</accession>
<evidence type="ECO:0000313" key="3">
    <source>
        <dbReference type="EMBL" id="RCI07947.1"/>
    </source>
</evidence>
<feature type="compositionally biased region" description="Low complexity" evidence="1">
    <location>
        <begin position="297"/>
        <end position="307"/>
    </location>
</feature>
<reference evidence="3 4" key="1">
    <citation type="journal article" date="2015" name="BMC Genomics">
        <title>Insights from the genome of Ophiocordyceps polyrhachis-furcata to pathogenicity and host specificity in insect fungi.</title>
        <authorList>
            <person name="Wichadakul D."/>
            <person name="Kobmoo N."/>
            <person name="Ingsriswang S."/>
            <person name="Tangphatsornruang S."/>
            <person name="Chantasingh D."/>
            <person name="Luangsa-ard J.J."/>
            <person name="Eurwilaichitr L."/>
        </authorList>
    </citation>
    <scope>NUCLEOTIDE SEQUENCE [LARGE SCALE GENOMIC DNA]</scope>
    <source>
        <strain evidence="3 4">BCC 54312</strain>
    </source>
</reference>
<feature type="compositionally biased region" description="Basic residues" evidence="1">
    <location>
        <begin position="226"/>
        <end position="239"/>
    </location>
</feature>
<feature type="region of interest" description="Disordered" evidence="1">
    <location>
        <begin position="1"/>
        <end position="42"/>
    </location>
</feature>
<dbReference type="PANTHER" id="PTHR38422:SF1">
    <property type="entry name" value="SOMETHING ABOUT SILENCING PROTEIN 4"/>
    <property type="match status" value="1"/>
</dbReference>
<dbReference type="Proteomes" id="UP000253664">
    <property type="component" value="Unassembled WGS sequence"/>
</dbReference>
<feature type="region of interest" description="Disordered" evidence="1">
    <location>
        <begin position="221"/>
        <end position="268"/>
    </location>
</feature>
<dbReference type="InterPro" id="IPR029184">
    <property type="entry name" value="Sas4_dom"/>
</dbReference>
<gene>
    <name evidence="3" type="ORF">L249_7831</name>
</gene>
<dbReference type="GO" id="GO:0033255">
    <property type="term" value="C:SAS acetyltransferase complex"/>
    <property type="evidence" value="ECO:0007669"/>
    <property type="project" value="InterPro"/>
</dbReference>
<evidence type="ECO:0000256" key="1">
    <source>
        <dbReference type="SAM" id="MobiDB-lite"/>
    </source>
</evidence>
<organism evidence="3 4">
    <name type="scientific">Ophiocordyceps polyrhachis-furcata BCC 54312</name>
    <dbReference type="NCBI Taxonomy" id="1330021"/>
    <lineage>
        <taxon>Eukaryota</taxon>
        <taxon>Fungi</taxon>
        <taxon>Dikarya</taxon>
        <taxon>Ascomycota</taxon>
        <taxon>Pezizomycotina</taxon>
        <taxon>Sordariomycetes</taxon>
        <taxon>Hypocreomycetidae</taxon>
        <taxon>Hypocreales</taxon>
        <taxon>Ophiocordycipitaceae</taxon>
        <taxon>Ophiocordyceps</taxon>
    </lineage>
</organism>
<feature type="domain" description="Something about silencing protein 4" evidence="2">
    <location>
        <begin position="134"/>
        <end position="229"/>
    </location>
</feature>
<name>A0A367L0L7_9HYPO</name>